<organism evidence="1 2">
    <name type="scientific">Vibrio tapetis subsp. tapetis</name>
    <dbReference type="NCBI Taxonomy" id="1671868"/>
    <lineage>
        <taxon>Bacteria</taxon>
        <taxon>Pseudomonadati</taxon>
        <taxon>Pseudomonadota</taxon>
        <taxon>Gammaproteobacteria</taxon>
        <taxon>Vibrionales</taxon>
        <taxon>Vibrionaceae</taxon>
        <taxon>Vibrio</taxon>
    </lineage>
</organism>
<reference evidence="1 2" key="1">
    <citation type="submission" date="2017-10" db="EMBL/GenBank/DDBJ databases">
        <authorList>
            <person name="Banno H."/>
            <person name="Chua N.-H."/>
        </authorList>
    </citation>
    <scope>NUCLEOTIDE SEQUENCE [LARGE SCALE GENOMIC DNA]</scope>
    <source>
        <strain evidence="1">Vibrio tapetis CECT4600</strain>
    </source>
</reference>
<dbReference type="EMBL" id="LT960612">
    <property type="protein sequence ID" value="SON53072.1"/>
    <property type="molecule type" value="Genomic_DNA"/>
</dbReference>
<dbReference type="PANTHER" id="PTHR40202">
    <property type="match status" value="1"/>
</dbReference>
<dbReference type="PANTHER" id="PTHR40202:SF1">
    <property type="entry name" value="HD DOMAIN-CONTAINING PROTEIN"/>
    <property type="match status" value="1"/>
</dbReference>
<dbReference type="Proteomes" id="UP000235828">
    <property type="component" value="Chromosome B"/>
</dbReference>
<evidence type="ECO:0000313" key="1">
    <source>
        <dbReference type="EMBL" id="SON53072.1"/>
    </source>
</evidence>
<dbReference type="InterPro" id="IPR003607">
    <property type="entry name" value="HD/PDEase_dom"/>
</dbReference>
<sequence length="203" mass="22662">MKVIDFIHQQFIENGHVAYGERISMAEHMMQSAYFAEKKNSTREVVVAAFLHDFGHLILGLPEDITENGIDGFHENIGADFLRPYLPSSILDPIQLHVAAKRYLCTVKPGYMAKLSQASKDTLHVQGGIMSDGEVQLFEAETYHKDAIQVRLFDDLGKEEALAHPSLDYYLALTEQCLTQALLISNNSMKAETSLHTDSCSST</sequence>
<protein>
    <recommendedName>
        <fullName evidence="3">HD domain-containing protein</fullName>
    </recommendedName>
</protein>
<evidence type="ECO:0000313" key="2">
    <source>
        <dbReference type="Proteomes" id="UP000235828"/>
    </source>
</evidence>
<keyword evidence="2" id="KW-1185">Reference proteome</keyword>
<evidence type="ECO:0008006" key="3">
    <source>
        <dbReference type="Google" id="ProtNLM"/>
    </source>
</evidence>
<dbReference type="AlphaFoldDB" id="A0A2N8ZMI0"/>
<gene>
    <name evidence="1" type="ORF">VTAP4600_B1461</name>
</gene>
<dbReference type="KEGG" id="vta:B1461"/>
<dbReference type="CDD" id="cd00077">
    <property type="entry name" value="HDc"/>
    <property type="match status" value="1"/>
</dbReference>
<proteinExistence type="predicted"/>
<dbReference type="Gene3D" id="1.10.3210.10">
    <property type="entry name" value="Hypothetical protein af1432"/>
    <property type="match status" value="1"/>
</dbReference>
<name>A0A2N8ZMI0_9VIBR</name>
<dbReference type="RefSeq" id="WP_145958612.1">
    <property type="nucleotide sequence ID" value="NZ_LT960612.1"/>
</dbReference>
<dbReference type="InterPro" id="IPR052567">
    <property type="entry name" value="OP_Dioxygenase"/>
</dbReference>
<dbReference type="OrthoDB" id="823268at2"/>
<accession>A0A2N8ZMI0</accession>